<keyword evidence="12" id="KW-1185">Reference proteome</keyword>
<dbReference type="KEGG" id="mpul:BLA55_00945"/>
<dbReference type="FunFam" id="1.10.8.10:FF:000001">
    <property type="entry name" value="Elongation factor Ts"/>
    <property type="match status" value="1"/>
</dbReference>
<dbReference type="PANTHER" id="PTHR11741">
    <property type="entry name" value="ELONGATION FACTOR TS"/>
    <property type="match status" value="1"/>
</dbReference>
<dbReference type="GO" id="GO:0003746">
    <property type="term" value="F:translation elongation factor activity"/>
    <property type="evidence" value="ECO:0007669"/>
    <property type="project" value="UniProtKB-UniRule"/>
</dbReference>
<dbReference type="InterPro" id="IPR009060">
    <property type="entry name" value="UBA-like_sf"/>
</dbReference>
<dbReference type="InterPro" id="IPR014039">
    <property type="entry name" value="Transl_elong_EFTs/EF1B_dimer"/>
</dbReference>
<dbReference type="AlphaFoldDB" id="A0A1L4FRL3"/>
<keyword evidence="6" id="KW-0963">Cytoplasm</keyword>
<keyword evidence="4 6" id="KW-0648">Protein biosynthesis</keyword>
<sequence>MADLNLVKELRARTNSGFADCKKALEATNWDLEAAVEWLRENGIAKAAKKAGRIAAEGLVAIAGDDKEAVLVELNSETDFAAKNEKFGKLLSEIAQAVLNSNATSHEEILQAKLASGETIEQACANATATIGEKISFRRSLKVTAAEGEVLGRYVHANNLVGAIVKVKGSDAEAARAVAMHLSAMNPEFVLLSDIPAKRLEDIKSQFTEPANFASKPANIQEQIKNGWLNKQLSEIVLVKQPFVMDDSLSVEQYLKNHNCELLAAYRFEVGEGIEKAQSNFAAEVMSIVK</sequence>
<dbReference type="NCBIfam" id="TIGR00116">
    <property type="entry name" value="tsf"/>
    <property type="match status" value="1"/>
</dbReference>
<evidence type="ECO:0000256" key="2">
    <source>
        <dbReference type="ARBA" id="ARBA00016956"/>
    </source>
</evidence>
<dbReference type="CDD" id="cd14275">
    <property type="entry name" value="UBA_EF-Ts"/>
    <property type="match status" value="1"/>
</dbReference>
<evidence type="ECO:0000313" key="12">
    <source>
        <dbReference type="Proteomes" id="UP000184322"/>
    </source>
</evidence>
<dbReference type="PROSITE" id="PS01126">
    <property type="entry name" value="EF_TS_1"/>
    <property type="match status" value="1"/>
</dbReference>
<dbReference type="Gene3D" id="1.10.286.20">
    <property type="match status" value="1"/>
</dbReference>
<comment type="similarity">
    <text evidence="1 6 7">Belongs to the EF-Ts family.</text>
</comment>
<dbReference type="HAMAP" id="MF_00050">
    <property type="entry name" value="EF_Ts"/>
    <property type="match status" value="1"/>
</dbReference>
<reference evidence="12" key="1">
    <citation type="submission" date="2016-10" db="EMBL/GenBank/DDBJ databases">
        <authorList>
            <person name="Beylefeld A."/>
            <person name="Abolnik C."/>
        </authorList>
    </citation>
    <scope>NUCLEOTIDE SEQUENCE [LARGE SCALE GENOMIC DNA]</scope>
    <source>
        <strain evidence="12">B359_6</strain>
    </source>
</reference>
<keyword evidence="3 6" id="KW-0251">Elongation factor</keyword>
<accession>A0A1L4FRL3</accession>
<evidence type="ECO:0000259" key="10">
    <source>
        <dbReference type="Pfam" id="PF00889"/>
    </source>
</evidence>
<name>A0A1L4FRL3_9BACT</name>
<evidence type="ECO:0000313" key="11">
    <source>
        <dbReference type="EMBL" id="APJ38250.1"/>
    </source>
</evidence>
<dbReference type="InterPro" id="IPR001816">
    <property type="entry name" value="Transl_elong_EFTs/EF1B"/>
</dbReference>
<dbReference type="PANTHER" id="PTHR11741:SF0">
    <property type="entry name" value="ELONGATION FACTOR TS, MITOCHONDRIAL"/>
    <property type="match status" value="1"/>
</dbReference>
<dbReference type="OrthoDB" id="9808348at2"/>
<proteinExistence type="inferred from homology"/>
<dbReference type="STRING" id="48003.BLA55_00945"/>
<organism evidence="11 12">
    <name type="scientific">Mycoplasmopsis pullorum</name>
    <dbReference type="NCBI Taxonomy" id="48003"/>
    <lineage>
        <taxon>Bacteria</taxon>
        <taxon>Bacillati</taxon>
        <taxon>Mycoplasmatota</taxon>
        <taxon>Mycoplasmoidales</taxon>
        <taxon>Metamycoplasmataceae</taxon>
        <taxon>Mycoplasmopsis</taxon>
    </lineage>
</organism>
<dbReference type="RefSeq" id="WP_073372254.1">
    <property type="nucleotide sequence ID" value="NZ_CP017813.1"/>
</dbReference>
<evidence type="ECO:0000256" key="3">
    <source>
        <dbReference type="ARBA" id="ARBA00022768"/>
    </source>
</evidence>
<dbReference type="GeneID" id="57134279"/>
<dbReference type="PROSITE" id="PS01127">
    <property type="entry name" value="EF_TS_2"/>
    <property type="match status" value="1"/>
</dbReference>
<protein>
    <recommendedName>
        <fullName evidence="2 6">Elongation factor Ts</fullName>
        <shortName evidence="6">EF-Ts</shortName>
    </recommendedName>
</protein>
<evidence type="ECO:0000256" key="4">
    <source>
        <dbReference type="ARBA" id="ARBA00022917"/>
    </source>
</evidence>
<dbReference type="SUPFAM" id="SSF46934">
    <property type="entry name" value="UBA-like"/>
    <property type="match status" value="1"/>
</dbReference>
<dbReference type="Gene3D" id="1.10.8.10">
    <property type="entry name" value="DNA helicase RuvA subunit, C-terminal domain"/>
    <property type="match status" value="1"/>
</dbReference>
<comment type="subcellular location">
    <subcellularLocation>
        <location evidence="6 8">Cytoplasm</location>
    </subcellularLocation>
</comment>
<dbReference type="Pfam" id="PF00627">
    <property type="entry name" value="UBA"/>
    <property type="match status" value="1"/>
</dbReference>
<evidence type="ECO:0000256" key="6">
    <source>
        <dbReference type="HAMAP-Rule" id="MF_00050"/>
    </source>
</evidence>
<evidence type="ECO:0000256" key="1">
    <source>
        <dbReference type="ARBA" id="ARBA00005532"/>
    </source>
</evidence>
<gene>
    <name evidence="6" type="primary">tsf</name>
    <name evidence="11" type="ORF">BLA55_00945</name>
</gene>
<comment type="function">
    <text evidence="5 6 7">Associates with the EF-Tu.GDP complex and induces the exchange of GDP to GTP. It remains bound to the aminoacyl-tRNA.EF-Tu.GTP complex up to the GTP hydrolysis stage on the ribosome.</text>
</comment>
<dbReference type="EMBL" id="CP017813">
    <property type="protein sequence ID" value="APJ38250.1"/>
    <property type="molecule type" value="Genomic_DNA"/>
</dbReference>
<evidence type="ECO:0000256" key="5">
    <source>
        <dbReference type="ARBA" id="ARBA00025453"/>
    </source>
</evidence>
<dbReference type="InterPro" id="IPR036402">
    <property type="entry name" value="EF-Ts_dimer_sf"/>
</dbReference>
<feature type="domain" description="Translation elongation factor EFTs/EF1B dimerisation" evidence="10">
    <location>
        <begin position="69"/>
        <end position="272"/>
    </location>
</feature>
<dbReference type="GO" id="GO:0005737">
    <property type="term" value="C:cytoplasm"/>
    <property type="evidence" value="ECO:0007669"/>
    <property type="project" value="UniProtKB-SubCell"/>
</dbReference>
<dbReference type="InterPro" id="IPR018101">
    <property type="entry name" value="Transl_elong_Ts_CS"/>
</dbReference>
<evidence type="ECO:0000256" key="7">
    <source>
        <dbReference type="RuleBase" id="RU000642"/>
    </source>
</evidence>
<dbReference type="InterPro" id="IPR015940">
    <property type="entry name" value="UBA"/>
</dbReference>
<dbReference type="Gene3D" id="3.30.479.20">
    <property type="entry name" value="Elongation factor Ts, dimerisation domain"/>
    <property type="match status" value="2"/>
</dbReference>
<evidence type="ECO:0000259" key="9">
    <source>
        <dbReference type="Pfam" id="PF00627"/>
    </source>
</evidence>
<feature type="domain" description="UBA" evidence="9">
    <location>
        <begin position="20"/>
        <end position="39"/>
    </location>
</feature>
<comment type="caution">
    <text evidence="6">Lacks conserved residue(s) required for the propagation of feature annotation.</text>
</comment>
<evidence type="ECO:0000256" key="8">
    <source>
        <dbReference type="RuleBase" id="RU000643"/>
    </source>
</evidence>
<dbReference type="Proteomes" id="UP000184322">
    <property type="component" value="Chromosome"/>
</dbReference>
<dbReference type="Pfam" id="PF00889">
    <property type="entry name" value="EF_TS"/>
    <property type="match status" value="1"/>
</dbReference>
<dbReference type="SUPFAM" id="SSF54713">
    <property type="entry name" value="Elongation factor Ts (EF-Ts), dimerisation domain"/>
    <property type="match status" value="2"/>
</dbReference>